<gene>
    <name evidence="3" type="ORF">PACLA_8A048540</name>
</gene>
<dbReference type="SMART" id="SM00612">
    <property type="entry name" value="Kelch"/>
    <property type="match status" value="1"/>
</dbReference>
<dbReference type="Pfam" id="PF01344">
    <property type="entry name" value="Kelch_1"/>
    <property type="match status" value="1"/>
</dbReference>
<comment type="caution">
    <text evidence="3">The sequence shown here is derived from an EMBL/GenBank/DDBJ whole genome shotgun (WGS) entry which is preliminary data.</text>
</comment>
<dbReference type="OrthoDB" id="45365at2759"/>
<dbReference type="InterPro" id="IPR006652">
    <property type="entry name" value="Kelch_1"/>
</dbReference>
<organism evidence="3 4">
    <name type="scientific">Paramuricea clavata</name>
    <name type="common">Red gorgonian</name>
    <name type="synonym">Violescent sea-whip</name>
    <dbReference type="NCBI Taxonomy" id="317549"/>
    <lineage>
        <taxon>Eukaryota</taxon>
        <taxon>Metazoa</taxon>
        <taxon>Cnidaria</taxon>
        <taxon>Anthozoa</taxon>
        <taxon>Octocorallia</taxon>
        <taxon>Malacalcyonacea</taxon>
        <taxon>Plexauridae</taxon>
        <taxon>Paramuricea</taxon>
    </lineage>
</organism>
<accession>A0A7D9HG35</accession>
<dbReference type="AlphaFoldDB" id="A0A7D9HG35"/>
<evidence type="ECO:0000256" key="1">
    <source>
        <dbReference type="ARBA" id="ARBA00022441"/>
    </source>
</evidence>
<keyword evidence="4" id="KW-1185">Reference proteome</keyword>
<dbReference type="Proteomes" id="UP001152795">
    <property type="component" value="Unassembled WGS sequence"/>
</dbReference>
<keyword evidence="1" id="KW-0880">Kelch repeat</keyword>
<reference evidence="3" key="1">
    <citation type="submission" date="2020-04" db="EMBL/GenBank/DDBJ databases">
        <authorList>
            <person name="Alioto T."/>
            <person name="Alioto T."/>
            <person name="Gomez Garrido J."/>
        </authorList>
    </citation>
    <scope>NUCLEOTIDE SEQUENCE</scope>
    <source>
        <strain evidence="3">A484AB</strain>
    </source>
</reference>
<dbReference type="PANTHER" id="PTHR46344:SF27">
    <property type="entry name" value="KELCH REPEAT SUPERFAMILY PROTEIN"/>
    <property type="match status" value="1"/>
</dbReference>
<proteinExistence type="predicted"/>
<dbReference type="SUPFAM" id="SSF117281">
    <property type="entry name" value="Kelch motif"/>
    <property type="match status" value="1"/>
</dbReference>
<evidence type="ECO:0000313" key="3">
    <source>
        <dbReference type="EMBL" id="CAB3982300.1"/>
    </source>
</evidence>
<dbReference type="Gene3D" id="2.120.10.80">
    <property type="entry name" value="Kelch-type beta propeller"/>
    <property type="match status" value="1"/>
</dbReference>
<sequence length="231" mass="26332">MEVNKGELIHHESTVCEYRKVQCHSCKKLEQDVKEMKEKLEDMAGIKEDVDQVKALLVQMFEKLSFLENSIQISSAINHASNTLMEDIVIAGGYNSRDNVLKSVERFSWENSVWKRVSSMNVGRVGATSFVYENQLFVAGGCDVDVIEVLNLNEDQLRWDESVATLPNHCVHLRSVVYQNRVIFFCACDQTDNTVEMSITESHICKQLCSIPEPSRKWYTVVAFAGVIKQF</sequence>
<name>A0A7D9HG35_PARCT</name>
<evidence type="ECO:0000256" key="2">
    <source>
        <dbReference type="ARBA" id="ARBA00022737"/>
    </source>
</evidence>
<protein>
    <submittedName>
        <fullName evidence="3">Kelch-like ECH-associated 1</fullName>
    </submittedName>
</protein>
<evidence type="ECO:0000313" key="4">
    <source>
        <dbReference type="Proteomes" id="UP001152795"/>
    </source>
</evidence>
<dbReference type="EMBL" id="CACRXK020000488">
    <property type="protein sequence ID" value="CAB3982300.1"/>
    <property type="molecule type" value="Genomic_DNA"/>
</dbReference>
<keyword evidence="2" id="KW-0677">Repeat</keyword>
<dbReference type="InterPro" id="IPR015915">
    <property type="entry name" value="Kelch-typ_b-propeller"/>
</dbReference>
<dbReference type="PANTHER" id="PTHR46344">
    <property type="entry name" value="OS02G0202900 PROTEIN"/>
    <property type="match status" value="1"/>
</dbReference>